<name>W2JU10_PHYNI</name>
<dbReference type="Proteomes" id="UP000053864">
    <property type="component" value="Unassembled WGS sequence"/>
</dbReference>
<protein>
    <submittedName>
        <fullName evidence="1">Uncharacterized protein</fullName>
    </submittedName>
</protein>
<evidence type="ECO:0000313" key="2">
    <source>
        <dbReference type="Proteomes" id="UP000053864"/>
    </source>
</evidence>
<dbReference type="AlphaFoldDB" id="W2JU10"/>
<reference evidence="1 2" key="1">
    <citation type="submission" date="2013-11" db="EMBL/GenBank/DDBJ databases">
        <title>The Genome Sequence of Phytophthora parasitica CJ05E6.</title>
        <authorList>
            <consortium name="The Broad Institute Genomics Platform"/>
            <person name="Russ C."/>
            <person name="Tyler B."/>
            <person name="Panabieres F."/>
            <person name="Shan W."/>
            <person name="Tripathy S."/>
            <person name="Grunwald N."/>
            <person name="Machado M."/>
            <person name="Johnson C.S."/>
            <person name="Arredondo F."/>
            <person name="Hong C."/>
            <person name="Coffey M."/>
            <person name="Young S.K."/>
            <person name="Zeng Q."/>
            <person name="Gargeya S."/>
            <person name="Fitzgerald M."/>
            <person name="Abouelleil A."/>
            <person name="Alvarado L."/>
            <person name="Chapman S.B."/>
            <person name="Gainer-Dewar J."/>
            <person name="Goldberg J."/>
            <person name="Griggs A."/>
            <person name="Gujja S."/>
            <person name="Hansen M."/>
            <person name="Howarth C."/>
            <person name="Imamovic A."/>
            <person name="Ireland A."/>
            <person name="Larimer J."/>
            <person name="McCowan C."/>
            <person name="Murphy C."/>
            <person name="Pearson M."/>
            <person name="Poon T.W."/>
            <person name="Priest M."/>
            <person name="Roberts A."/>
            <person name="Saif S."/>
            <person name="Shea T."/>
            <person name="Sykes S."/>
            <person name="Wortman J."/>
            <person name="Nusbaum C."/>
            <person name="Birren B."/>
        </authorList>
    </citation>
    <scope>NUCLEOTIDE SEQUENCE [LARGE SCALE GENOMIC DNA]</scope>
    <source>
        <strain evidence="1 2">CJ05E6</strain>
    </source>
</reference>
<accession>W2JU10</accession>
<sequence>MFASTFHKPHERRCVPADVREDLVWFRAVLTVEHQFNSIPVEHFARLQPPTYHVMMDASDTGIRALEPKLHQYIRLQLYVMVSPPQRKTTRSSACRRPYTNFSPLRLRFYVYYIDKSI</sequence>
<gene>
    <name evidence="1" type="ORF">L916_01348</name>
</gene>
<dbReference type="EMBL" id="KI670688">
    <property type="protein sequence ID" value="ETL49113.1"/>
    <property type="molecule type" value="Genomic_DNA"/>
</dbReference>
<proteinExistence type="predicted"/>
<organism evidence="1 2">
    <name type="scientific">Phytophthora nicotianae</name>
    <name type="common">Potato buckeye rot agent</name>
    <name type="synonym">Phytophthora parasitica</name>
    <dbReference type="NCBI Taxonomy" id="4792"/>
    <lineage>
        <taxon>Eukaryota</taxon>
        <taxon>Sar</taxon>
        <taxon>Stramenopiles</taxon>
        <taxon>Oomycota</taxon>
        <taxon>Peronosporomycetes</taxon>
        <taxon>Peronosporales</taxon>
        <taxon>Peronosporaceae</taxon>
        <taxon>Phytophthora</taxon>
    </lineage>
</organism>
<evidence type="ECO:0000313" key="1">
    <source>
        <dbReference type="EMBL" id="ETL49113.1"/>
    </source>
</evidence>